<name>E2A7G5_CAMFO</name>
<evidence type="ECO:0000313" key="9">
    <source>
        <dbReference type="EMBL" id="EFN70662.1"/>
    </source>
</evidence>
<keyword evidence="2" id="KW-0716">Sensory transduction</keyword>
<evidence type="ECO:0000256" key="7">
    <source>
        <dbReference type="ARBA" id="ARBA00023170"/>
    </source>
</evidence>
<evidence type="ECO:0000256" key="5">
    <source>
        <dbReference type="ARBA" id="ARBA00022989"/>
    </source>
</evidence>
<dbReference type="Pfam" id="PF02949">
    <property type="entry name" value="7tm_6"/>
    <property type="match status" value="1"/>
</dbReference>
<reference evidence="9 10" key="1">
    <citation type="journal article" date="2010" name="Science">
        <title>Genomic comparison of the ants Camponotus floridanus and Harpegnathos saltator.</title>
        <authorList>
            <person name="Bonasio R."/>
            <person name="Zhang G."/>
            <person name="Ye C."/>
            <person name="Mutti N.S."/>
            <person name="Fang X."/>
            <person name="Qin N."/>
            <person name="Donahue G."/>
            <person name="Yang P."/>
            <person name="Li Q."/>
            <person name="Li C."/>
            <person name="Zhang P."/>
            <person name="Huang Z."/>
            <person name="Berger S.L."/>
            <person name="Reinberg D."/>
            <person name="Wang J."/>
            <person name="Liebig J."/>
        </authorList>
    </citation>
    <scope>NUCLEOTIDE SEQUENCE [LARGE SCALE GENOMIC DNA]</scope>
    <source>
        <strain evidence="10">C129</strain>
    </source>
</reference>
<keyword evidence="10" id="KW-1185">Reference proteome</keyword>
<feature type="non-terminal residue" evidence="9">
    <location>
        <position position="52"/>
    </location>
</feature>
<keyword evidence="6" id="KW-0472">Membrane</keyword>
<dbReference type="AlphaFoldDB" id="E2A7G5"/>
<evidence type="ECO:0000256" key="6">
    <source>
        <dbReference type="ARBA" id="ARBA00023136"/>
    </source>
</evidence>
<dbReference type="GO" id="GO:0007165">
    <property type="term" value="P:signal transduction"/>
    <property type="evidence" value="ECO:0007669"/>
    <property type="project" value="UniProtKB-KW"/>
</dbReference>
<keyword evidence="7" id="KW-0675">Receptor</keyword>
<sequence>DAVYRTICDLEWYTLESRKARNLILLMLLAKEPFRITAGKILPLTMTTFCSV</sequence>
<evidence type="ECO:0000313" key="10">
    <source>
        <dbReference type="Proteomes" id="UP000000311"/>
    </source>
</evidence>
<dbReference type="OrthoDB" id="7634903at2759"/>
<keyword evidence="8" id="KW-0807">Transducer</keyword>
<proteinExistence type="predicted"/>
<evidence type="ECO:0000256" key="2">
    <source>
        <dbReference type="ARBA" id="ARBA00022606"/>
    </source>
</evidence>
<dbReference type="GO" id="GO:0004984">
    <property type="term" value="F:olfactory receptor activity"/>
    <property type="evidence" value="ECO:0007669"/>
    <property type="project" value="InterPro"/>
</dbReference>
<dbReference type="Proteomes" id="UP000000311">
    <property type="component" value="Unassembled WGS sequence"/>
</dbReference>
<dbReference type="EMBL" id="GL437329">
    <property type="protein sequence ID" value="EFN70662.1"/>
    <property type="molecule type" value="Genomic_DNA"/>
</dbReference>
<evidence type="ECO:0000256" key="8">
    <source>
        <dbReference type="ARBA" id="ARBA00023224"/>
    </source>
</evidence>
<keyword evidence="4" id="KW-0552">Olfaction</keyword>
<evidence type="ECO:0000256" key="4">
    <source>
        <dbReference type="ARBA" id="ARBA00022725"/>
    </source>
</evidence>
<dbReference type="InParanoid" id="E2A7G5"/>
<gene>
    <name evidence="9" type="ORF">EAG_03851</name>
</gene>
<keyword evidence="5" id="KW-1133">Transmembrane helix</keyword>
<evidence type="ECO:0000256" key="3">
    <source>
        <dbReference type="ARBA" id="ARBA00022692"/>
    </source>
</evidence>
<feature type="non-terminal residue" evidence="9">
    <location>
        <position position="1"/>
    </location>
</feature>
<comment type="subcellular location">
    <subcellularLocation>
        <location evidence="1">Membrane</location>
        <topology evidence="1">Multi-pass membrane protein</topology>
    </subcellularLocation>
</comment>
<dbReference type="GO" id="GO:0016020">
    <property type="term" value="C:membrane"/>
    <property type="evidence" value="ECO:0007669"/>
    <property type="project" value="UniProtKB-SubCell"/>
</dbReference>
<keyword evidence="3" id="KW-0812">Transmembrane</keyword>
<dbReference type="GO" id="GO:0005549">
    <property type="term" value="F:odorant binding"/>
    <property type="evidence" value="ECO:0007669"/>
    <property type="project" value="InterPro"/>
</dbReference>
<organism evidence="10">
    <name type="scientific">Camponotus floridanus</name>
    <name type="common">Florida carpenter ant</name>
    <dbReference type="NCBI Taxonomy" id="104421"/>
    <lineage>
        <taxon>Eukaryota</taxon>
        <taxon>Metazoa</taxon>
        <taxon>Ecdysozoa</taxon>
        <taxon>Arthropoda</taxon>
        <taxon>Hexapoda</taxon>
        <taxon>Insecta</taxon>
        <taxon>Pterygota</taxon>
        <taxon>Neoptera</taxon>
        <taxon>Endopterygota</taxon>
        <taxon>Hymenoptera</taxon>
        <taxon>Apocrita</taxon>
        <taxon>Aculeata</taxon>
        <taxon>Formicoidea</taxon>
        <taxon>Formicidae</taxon>
        <taxon>Formicinae</taxon>
        <taxon>Camponotus</taxon>
    </lineage>
</organism>
<evidence type="ECO:0000256" key="1">
    <source>
        <dbReference type="ARBA" id="ARBA00004141"/>
    </source>
</evidence>
<protein>
    <submittedName>
        <fullName evidence="9">Uncharacterized protein</fullName>
    </submittedName>
</protein>
<accession>E2A7G5</accession>
<dbReference type="InterPro" id="IPR004117">
    <property type="entry name" value="7tm6_olfct_rcpt"/>
</dbReference>